<dbReference type="GO" id="GO:0004175">
    <property type="term" value="F:endopeptidase activity"/>
    <property type="evidence" value="ECO:0007669"/>
    <property type="project" value="UniProtKB-ARBA"/>
</dbReference>
<feature type="domain" description="CAAX prenyl protease 2/Lysostaphin resistance protein A-like" evidence="2">
    <location>
        <begin position="139"/>
        <end position="243"/>
    </location>
</feature>
<feature type="transmembrane region" description="Helical" evidence="1">
    <location>
        <begin position="257"/>
        <end position="274"/>
    </location>
</feature>
<dbReference type="AlphaFoldDB" id="A0AAE3IAT7"/>
<accession>A0AAE3IAT7</accession>
<keyword evidence="1" id="KW-0472">Membrane</keyword>
<keyword evidence="5" id="KW-1185">Reference proteome</keyword>
<dbReference type="RefSeq" id="WP_315910498.1">
    <property type="nucleotide sequence ID" value="NZ_JAOPKD010000001.1"/>
</dbReference>
<evidence type="ECO:0000313" key="4">
    <source>
        <dbReference type="EMBL" id="MCU4725693.1"/>
    </source>
</evidence>
<dbReference type="Pfam" id="PF02517">
    <property type="entry name" value="Rce1-like"/>
    <property type="match status" value="1"/>
</dbReference>
<dbReference type="InterPro" id="IPR042150">
    <property type="entry name" value="MmRce1-like"/>
</dbReference>
<dbReference type="Proteomes" id="UP001208186">
    <property type="component" value="Unassembled WGS sequence"/>
</dbReference>
<evidence type="ECO:0000256" key="1">
    <source>
        <dbReference type="SAM" id="Phobius"/>
    </source>
</evidence>
<protein>
    <submittedName>
        <fullName evidence="4">CPBP family intramembrane metalloprotease</fullName>
    </submittedName>
</protein>
<dbReference type="GO" id="GO:0008237">
    <property type="term" value="F:metallopeptidase activity"/>
    <property type="evidence" value="ECO:0007669"/>
    <property type="project" value="UniProtKB-KW"/>
</dbReference>
<organism evidence="4 6">
    <name type="scientific">Halapricum hydrolyticum</name>
    <dbReference type="NCBI Taxonomy" id="2979991"/>
    <lineage>
        <taxon>Archaea</taxon>
        <taxon>Methanobacteriati</taxon>
        <taxon>Methanobacteriota</taxon>
        <taxon>Stenosarchaea group</taxon>
        <taxon>Halobacteria</taxon>
        <taxon>Halobacteriales</taxon>
        <taxon>Haloarculaceae</taxon>
        <taxon>Halapricum</taxon>
    </lineage>
</organism>
<evidence type="ECO:0000313" key="3">
    <source>
        <dbReference type="EMBL" id="MCU4716702.1"/>
    </source>
</evidence>
<reference evidence="4" key="1">
    <citation type="submission" date="2023-02" db="EMBL/GenBank/DDBJ databases">
        <title>Enrichment on poylsaccharides allowed isolation of novel metabolic and taxonomic groups of Haloarchaea.</title>
        <authorList>
            <person name="Sorokin D.Y."/>
            <person name="Elcheninov A.G."/>
            <person name="Khizhniak T.V."/>
            <person name="Kolganova T.V."/>
            <person name="Kublanov I.V."/>
        </authorList>
    </citation>
    <scope>NUCLEOTIDE SEQUENCE</scope>
    <source>
        <strain evidence="3 5">HArc-curdl5-1</strain>
        <strain evidence="4">HArc-curdl7</strain>
    </source>
</reference>
<feature type="transmembrane region" description="Helical" evidence="1">
    <location>
        <begin position="97"/>
        <end position="119"/>
    </location>
</feature>
<feature type="transmembrane region" description="Helical" evidence="1">
    <location>
        <begin position="206"/>
        <end position="224"/>
    </location>
</feature>
<feature type="transmembrane region" description="Helical" evidence="1">
    <location>
        <begin position="139"/>
        <end position="158"/>
    </location>
</feature>
<name>A0AAE3IAT7_9EURY</name>
<dbReference type="PANTHER" id="PTHR35797">
    <property type="entry name" value="PROTEASE-RELATED"/>
    <property type="match status" value="1"/>
</dbReference>
<gene>
    <name evidence="4" type="ORF">OB914_01720</name>
    <name evidence="3" type="ORF">OB916_01300</name>
</gene>
<keyword evidence="4" id="KW-0482">Metalloprotease</keyword>
<dbReference type="InterPro" id="IPR003675">
    <property type="entry name" value="Rce1/LyrA-like_dom"/>
</dbReference>
<dbReference type="EMBL" id="JAOPKD010000001">
    <property type="protein sequence ID" value="MCU4725693.1"/>
    <property type="molecule type" value="Genomic_DNA"/>
</dbReference>
<feature type="transmembrane region" description="Helical" evidence="1">
    <location>
        <begin position="20"/>
        <end position="42"/>
    </location>
</feature>
<sequence length="295" mass="33083">MSGEHRHRQAGRLGHVAHAATPWGFPILYLGWAFLFWAPIVVSDESVWSFPNVGLFLVGGLSPLLAGLLLAWLTRGWEGLRDLGTRLIEVGRIEPRWWLVIVLYWPLFNLLLAGGALLFGVTAEPLEFISTDRLFDPVALFSLVAFAFVFPVVEEIGLRGYWLDRLQERWSALVAGTINGTAWAIWHAPFVLFSGYYANTTFEPELSWFVPMLVLDTIILVWVYNNTRRSILAVLMFHALGNMTGELMGFAPEMYPFILSGYALVAVVLVAGWSPESLRGWGVQSPLAETTSWEL</sequence>
<keyword evidence="4" id="KW-0378">Hydrolase</keyword>
<dbReference type="GO" id="GO:0080120">
    <property type="term" value="P:CAAX-box protein maturation"/>
    <property type="evidence" value="ECO:0007669"/>
    <property type="project" value="UniProtKB-ARBA"/>
</dbReference>
<keyword evidence="1" id="KW-0812">Transmembrane</keyword>
<feature type="transmembrane region" description="Helical" evidence="1">
    <location>
        <begin position="54"/>
        <end position="77"/>
    </location>
</feature>
<dbReference type="EMBL" id="JAOPKC010000001">
    <property type="protein sequence ID" value="MCU4716702.1"/>
    <property type="molecule type" value="Genomic_DNA"/>
</dbReference>
<evidence type="ECO:0000313" key="6">
    <source>
        <dbReference type="Proteomes" id="UP001209746"/>
    </source>
</evidence>
<keyword evidence="1" id="KW-1133">Transmembrane helix</keyword>
<feature type="transmembrane region" description="Helical" evidence="1">
    <location>
        <begin position="170"/>
        <end position="186"/>
    </location>
</feature>
<evidence type="ECO:0000259" key="2">
    <source>
        <dbReference type="Pfam" id="PF02517"/>
    </source>
</evidence>
<keyword evidence="4" id="KW-0645">Protease</keyword>
<comment type="caution">
    <text evidence="4">The sequence shown here is derived from an EMBL/GenBank/DDBJ whole genome shotgun (WGS) entry which is preliminary data.</text>
</comment>
<dbReference type="PANTHER" id="PTHR35797:SF1">
    <property type="entry name" value="PROTEASE"/>
    <property type="match status" value="1"/>
</dbReference>
<evidence type="ECO:0000313" key="5">
    <source>
        <dbReference type="Proteomes" id="UP001208186"/>
    </source>
</evidence>
<proteinExistence type="predicted"/>
<feature type="transmembrane region" description="Helical" evidence="1">
    <location>
        <begin position="231"/>
        <end position="251"/>
    </location>
</feature>
<dbReference type="Proteomes" id="UP001209746">
    <property type="component" value="Unassembled WGS sequence"/>
</dbReference>